<sequence>MSAPRRRTSHPIPSRPVLSRPPLDIRLPSSRPDRRGIMPPIHHVLQLLLPSRVSFGDLEAEWVVNATAAGTGSHYSSG</sequence>
<evidence type="ECO:0000256" key="1">
    <source>
        <dbReference type="SAM" id="MobiDB-lite"/>
    </source>
</evidence>
<proteinExistence type="predicted"/>
<dbReference type="EMBL" id="LAZP02000793">
    <property type="protein sequence ID" value="PFH55719.1"/>
    <property type="molecule type" value="Genomic_DNA"/>
</dbReference>
<accession>A0A2A9P2R2</accession>
<reference evidence="2 3" key="1">
    <citation type="journal article" date="2015" name="BMC Genomics">
        <title>Gene expression during zombie ant biting behavior reflects the complexity underlying fungal parasitic behavioral manipulation.</title>
        <authorList>
            <person name="de Bekker C."/>
            <person name="Ohm R.A."/>
            <person name="Loreto R.G."/>
            <person name="Sebastian A."/>
            <person name="Albert I."/>
            <person name="Merrow M."/>
            <person name="Brachmann A."/>
            <person name="Hughes D.P."/>
        </authorList>
    </citation>
    <scope>NUCLEOTIDE SEQUENCE [LARGE SCALE GENOMIC DNA]</scope>
    <source>
        <strain evidence="2 3">SC16a</strain>
    </source>
</reference>
<gene>
    <name evidence="2" type="ORF">XA68_17730</name>
</gene>
<protein>
    <submittedName>
        <fullName evidence="2">Uncharacterized protein</fullName>
    </submittedName>
</protein>
<evidence type="ECO:0000313" key="2">
    <source>
        <dbReference type="EMBL" id="PFH55719.1"/>
    </source>
</evidence>
<organism evidence="2 3">
    <name type="scientific">Ophiocordyceps unilateralis</name>
    <name type="common">Zombie-ant fungus</name>
    <name type="synonym">Torrubia unilateralis</name>
    <dbReference type="NCBI Taxonomy" id="268505"/>
    <lineage>
        <taxon>Eukaryota</taxon>
        <taxon>Fungi</taxon>
        <taxon>Dikarya</taxon>
        <taxon>Ascomycota</taxon>
        <taxon>Pezizomycotina</taxon>
        <taxon>Sordariomycetes</taxon>
        <taxon>Hypocreomycetidae</taxon>
        <taxon>Hypocreales</taxon>
        <taxon>Ophiocordycipitaceae</taxon>
        <taxon>Ophiocordyceps</taxon>
    </lineage>
</organism>
<evidence type="ECO:0000313" key="3">
    <source>
        <dbReference type="Proteomes" id="UP000037136"/>
    </source>
</evidence>
<dbReference type="AlphaFoldDB" id="A0A2A9P2R2"/>
<comment type="caution">
    <text evidence="2">The sequence shown here is derived from an EMBL/GenBank/DDBJ whole genome shotgun (WGS) entry which is preliminary data.</text>
</comment>
<feature type="region of interest" description="Disordered" evidence="1">
    <location>
        <begin position="1"/>
        <end position="36"/>
    </location>
</feature>
<name>A0A2A9P2R2_OPHUN</name>
<dbReference type="Proteomes" id="UP000037136">
    <property type="component" value="Unassembled WGS sequence"/>
</dbReference>
<keyword evidence="3" id="KW-1185">Reference proteome</keyword>
<reference evidence="2 3" key="2">
    <citation type="journal article" date="2017" name="Sci. Rep.">
        <title>Ant-infecting Ophiocordyceps genomes reveal a high diversity of potential behavioral manipulation genes and a possible major role for enterotoxins.</title>
        <authorList>
            <person name="de Bekker C."/>
            <person name="Ohm R.A."/>
            <person name="Evans H.C."/>
            <person name="Brachmann A."/>
            <person name="Hughes D.P."/>
        </authorList>
    </citation>
    <scope>NUCLEOTIDE SEQUENCE [LARGE SCALE GENOMIC DNA]</scope>
    <source>
        <strain evidence="2 3">SC16a</strain>
    </source>
</reference>